<feature type="signal peptide" evidence="1">
    <location>
        <begin position="1"/>
        <end position="19"/>
    </location>
</feature>
<name>A0A4Q7YHD0_9GAMM</name>
<evidence type="ECO:0000256" key="1">
    <source>
        <dbReference type="SAM" id="SignalP"/>
    </source>
</evidence>
<dbReference type="OrthoDB" id="9883468at2"/>
<reference evidence="2 3" key="1">
    <citation type="submission" date="2019-02" db="EMBL/GenBank/DDBJ databases">
        <title>Genomic Encyclopedia of Type Strains, Phase IV (KMG-IV): sequencing the most valuable type-strain genomes for metagenomic binning, comparative biology and taxonomic classification.</title>
        <authorList>
            <person name="Goeker M."/>
        </authorList>
    </citation>
    <scope>NUCLEOTIDE SEQUENCE [LARGE SCALE GENOMIC DNA]</scope>
    <source>
        <strain evidence="2 3">DSM 105135</strain>
    </source>
</reference>
<evidence type="ECO:0008006" key="4">
    <source>
        <dbReference type="Google" id="ProtNLM"/>
    </source>
</evidence>
<keyword evidence="3" id="KW-1185">Reference proteome</keyword>
<accession>A0A4Q7YHD0</accession>
<sequence length="404" mass="46067">MRRLTGLCLLTLSLQVAQAAEAVNPEKIFNTYSMQDFCLDLPALLESKDNDRMDERVSVVQVMDEIQQHLPARATAELANPIVRQRWRMQLRHGFFANIRARTGQWYLAGYKPLPDNRAECTLINDGFLERGELFYAVRMTLAQVGDGIGMIEMRDSMTNQPFSRVMGSFFAILMPAMLGGDTAAEGYNLPWQRASTTPPASSGRGIPEMLAAFARADNKQLINVFENTLSPEGRRQTTFQQNYLRAAEGNPGKYREALGLVIENRPANEPTAYRLQLHSIDQNCPEMLKAIDQLETAWGYHPGMDVLRLHCHEQMQDADAVRRVFLHALDTDDGYSMLYWRMMHYYAAAHRDEEALLMADILYRRFDYRLDKLDQDASLQAFARSAAFRQWLKRTETAAGVSH</sequence>
<feature type="chain" id="PRO_5020881200" description="Tetratricopeptide repeat protein" evidence="1">
    <location>
        <begin position="20"/>
        <end position="404"/>
    </location>
</feature>
<dbReference type="Proteomes" id="UP000292423">
    <property type="component" value="Unassembled WGS sequence"/>
</dbReference>
<organism evidence="2 3">
    <name type="scientific">Fluviicoccus keumensis</name>
    <dbReference type="NCBI Taxonomy" id="1435465"/>
    <lineage>
        <taxon>Bacteria</taxon>
        <taxon>Pseudomonadati</taxon>
        <taxon>Pseudomonadota</taxon>
        <taxon>Gammaproteobacteria</taxon>
        <taxon>Moraxellales</taxon>
        <taxon>Moraxellaceae</taxon>
        <taxon>Fluviicoccus</taxon>
    </lineage>
</organism>
<dbReference type="RefSeq" id="WP_130415527.1">
    <property type="nucleotide sequence ID" value="NZ_SHKX01000016.1"/>
</dbReference>
<proteinExistence type="predicted"/>
<evidence type="ECO:0000313" key="3">
    <source>
        <dbReference type="Proteomes" id="UP000292423"/>
    </source>
</evidence>
<gene>
    <name evidence="2" type="ORF">EV700_3135</name>
</gene>
<keyword evidence="1" id="KW-0732">Signal</keyword>
<evidence type="ECO:0000313" key="2">
    <source>
        <dbReference type="EMBL" id="RZU36922.1"/>
    </source>
</evidence>
<dbReference type="EMBL" id="SHKX01000016">
    <property type="protein sequence ID" value="RZU36922.1"/>
    <property type="molecule type" value="Genomic_DNA"/>
</dbReference>
<protein>
    <recommendedName>
        <fullName evidence="4">Tetratricopeptide repeat protein</fullName>
    </recommendedName>
</protein>
<comment type="caution">
    <text evidence="2">The sequence shown here is derived from an EMBL/GenBank/DDBJ whole genome shotgun (WGS) entry which is preliminary data.</text>
</comment>
<dbReference type="AlphaFoldDB" id="A0A4Q7YHD0"/>